<organism evidence="2 3">
    <name type="scientific">Bartonella krasnovii</name>
    <dbReference type="NCBI Taxonomy" id="2267275"/>
    <lineage>
        <taxon>Bacteria</taxon>
        <taxon>Pseudomonadati</taxon>
        <taxon>Pseudomonadota</taxon>
        <taxon>Alphaproteobacteria</taxon>
        <taxon>Hyphomicrobiales</taxon>
        <taxon>Bartonellaceae</taxon>
        <taxon>Bartonella</taxon>
    </lineage>
</organism>
<dbReference type="Proteomes" id="UP000829580">
    <property type="component" value="Chromosome"/>
</dbReference>
<dbReference type="EMBL" id="CP093033">
    <property type="protein sequence ID" value="UNF28792.1"/>
    <property type="molecule type" value="Genomic_DNA"/>
</dbReference>
<protein>
    <submittedName>
        <fullName evidence="2">Helix-turn-helix domain-containing protein</fullName>
    </submittedName>
</protein>
<dbReference type="RefSeq" id="WP_241439140.1">
    <property type="nucleotide sequence ID" value="NZ_CP093033.1"/>
</dbReference>
<dbReference type="InterPro" id="IPR010982">
    <property type="entry name" value="Lambda_DNA-bd_dom_sf"/>
</dbReference>
<reference evidence="2 3" key="1">
    <citation type="submission" date="2022-02" db="EMBL/GenBank/DDBJ databases">
        <title>Genomic structural plasticity of rodent-associated Bartonella in nature.</title>
        <authorList>
            <person name="Sousa K.C.M."/>
            <person name="Gutierrez R."/>
            <person name="Yahalomi D."/>
            <person name="Shalit T."/>
            <person name="Markus B."/>
            <person name="Nachum-Biala Y."/>
            <person name="Hawlena H."/>
            <person name="Marcos-Hadad E."/>
            <person name="Hazkani-Covo E."/>
            <person name="Neves H.R."/>
            <person name="Covo S."/>
            <person name="Harrus S."/>
        </authorList>
    </citation>
    <scope>NUCLEOTIDE SEQUENCE [LARGE SCALE GENOMIC DNA]</scope>
    <source>
        <strain evidence="2 3">B35_1_2</strain>
    </source>
</reference>
<name>A0ABY3VYS4_9HYPH</name>
<dbReference type="Pfam" id="PF01381">
    <property type="entry name" value="HTH_3"/>
    <property type="match status" value="1"/>
</dbReference>
<feature type="domain" description="HTH cro/C1-type" evidence="1">
    <location>
        <begin position="24"/>
        <end position="78"/>
    </location>
</feature>
<dbReference type="SMART" id="SM00530">
    <property type="entry name" value="HTH_XRE"/>
    <property type="match status" value="1"/>
</dbReference>
<dbReference type="SUPFAM" id="SSF47413">
    <property type="entry name" value="lambda repressor-like DNA-binding domains"/>
    <property type="match status" value="1"/>
</dbReference>
<keyword evidence="3" id="KW-1185">Reference proteome</keyword>
<gene>
    <name evidence="2" type="ORF">MNL13_06150</name>
</gene>
<proteinExistence type="predicted"/>
<evidence type="ECO:0000313" key="3">
    <source>
        <dbReference type="Proteomes" id="UP000829580"/>
    </source>
</evidence>
<dbReference type="CDD" id="cd00093">
    <property type="entry name" value="HTH_XRE"/>
    <property type="match status" value="1"/>
</dbReference>
<dbReference type="Gene3D" id="1.10.260.40">
    <property type="entry name" value="lambda repressor-like DNA-binding domains"/>
    <property type="match status" value="1"/>
</dbReference>
<evidence type="ECO:0000259" key="1">
    <source>
        <dbReference type="PROSITE" id="PS50943"/>
    </source>
</evidence>
<dbReference type="PROSITE" id="PS50943">
    <property type="entry name" value="HTH_CROC1"/>
    <property type="match status" value="1"/>
</dbReference>
<evidence type="ECO:0000313" key="2">
    <source>
        <dbReference type="EMBL" id="UNF28792.1"/>
    </source>
</evidence>
<sequence>MQTKNSHFPTKNPNFNDISIGKRIRHRRISMRLFQKELGSHLGVSFQQIQKYEKGLNRVSAGRLQEIANALEVPITFFYANISKENTPEHHAHNDQEIYSEKEQTLVQNFRELHPKKQKAIWWLISD</sequence>
<accession>A0ABY3VYS4</accession>
<dbReference type="InterPro" id="IPR001387">
    <property type="entry name" value="Cro/C1-type_HTH"/>
</dbReference>